<dbReference type="KEGG" id="slim:SCL_0761"/>
<evidence type="ECO:0000313" key="1">
    <source>
        <dbReference type="EMBL" id="BAV33081.1"/>
    </source>
</evidence>
<dbReference type="InParanoid" id="A0A1B4XE52"/>
<sequence length="145" mass="15878">MRTGFNRSDRENMKSKYTSVIVAAPIAIICMISAGCATEVSRTATQFSPDAGADNKYIVVTREVTVTPSAGYSRTLKAGSTWKYVGRIPEGAVYKVQDDVFMLEGKHMHEAYCVIANNELVGFYLAVENAFSPLSSRVPLSLNQK</sequence>
<accession>A0A1B4XE52</accession>
<dbReference type="EMBL" id="AP014879">
    <property type="protein sequence ID" value="BAV33081.1"/>
    <property type="molecule type" value="Genomic_DNA"/>
</dbReference>
<evidence type="ECO:0000313" key="2">
    <source>
        <dbReference type="Proteomes" id="UP000243180"/>
    </source>
</evidence>
<name>A0A1B4XE52_9GAMM</name>
<dbReference type="Proteomes" id="UP000243180">
    <property type="component" value="Chromosome"/>
</dbReference>
<keyword evidence="2" id="KW-1185">Reference proteome</keyword>
<reference evidence="1 2" key="1">
    <citation type="submission" date="2015-05" db="EMBL/GenBank/DDBJ databases">
        <title>Complete genome sequence of a sulfur-oxidizing gammaproteobacterium strain HA5.</title>
        <authorList>
            <person name="Miura A."/>
            <person name="Kojima H."/>
            <person name="Fukui M."/>
        </authorList>
    </citation>
    <scope>NUCLEOTIDE SEQUENCE [LARGE SCALE GENOMIC DNA]</scope>
    <source>
        <strain evidence="1 2">HA5</strain>
    </source>
</reference>
<proteinExistence type="predicted"/>
<dbReference type="RefSeq" id="WP_172425910.1">
    <property type="nucleotide sequence ID" value="NZ_AP014879.1"/>
</dbReference>
<protein>
    <submittedName>
        <fullName evidence="1">Uncharacterized protein</fullName>
    </submittedName>
</protein>
<gene>
    <name evidence="1" type="ORF">SCL_0761</name>
</gene>
<organism evidence="1 2">
    <name type="scientific">Sulfuricaulis limicola</name>
    <dbReference type="NCBI Taxonomy" id="1620215"/>
    <lineage>
        <taxon>Bacteria</taxon>
        <taxon>Pseudomonadati</taxon>
        <taxon>Pseudomonadota</taxon>
        <taxon>Gammaproteobacteria</taxon>
        <taxon>Acidiferrobacterales</taxon>
        <taxon>Acidiferrobacteraceae</taxon>
        <taxon>Sulfuricaulis</taxon>
    </lineage>
</organism>
<dbReference type="AlphaFoldDB" id="A0A1B4XE52"/>